<dbReference type="GO" id="GO:0140673">
    <property type="term" value="P:transcription elongation-coupled chromatin remodeling"/>
    <property type="evidence" value="ECO:0007669"/>
    <property type="project" value="InterPro"/>
</dbReference>
<feature type="compositionally biased region" description="Basic residues" evidence="7">
    <location>
        <begin position="172"/>
        <end position="187"/>
    </location>
</feature>
<evidence type="ECO:0000259" key="8">
    <source>
        <dbReference type="PROSITE" id="PS50001"/>
    </source>
</evidence>
<evidence type="ECO:0000256" key="6">
    <source>
        <dbReference type="PROSITE-ProRule" id="PRU00191"/>
    </source>
</evidence>
<dbReference type="InterPro" id="IPR042066">
    <property type="entry name" value="Spt6_death-like"/>
</dbReference>
<feature type="compositionally biased region" description="Acidic residues" evidence="7">
    <location>
        <begin position="123"/>
        <end position="138"/>
    </location>
</feature>
<dbReference type="PANTHER" id="PTHR10145:SF6">
    <property type="entry name" value="TRANSCRIPTION ELONGATION FACTOR SPT6"/>
    <property type="match status" value="1"/>
</dbReference>
<evidence type="ECO:0000256" key="1">
    <source>
        <dbReference type="ARBA" id="ARBA00004123"/>
    </source>
</evidence>
<dbReference type="Gene3D" id="3.30.420.140">
    <property type="entry name" value="YqgF/RNase H-like domain"/>
    <property type="match status" value="1"/>
</dbReference>
<comment type="caution">
    <text evidence="10">The sequence shown here is derived from an EMBL/GenBank/DDBJ whole genome shotgun (WGS) entry which is preliminary data.</text>
</comment>
<dbReference type="SMART" id="SM00252">
    <property type="entry name" value="SH2"/>
    <property type="match status" value="1"/>
</dbReference>
<evidence type="ECO:0000313" key="10">
    <source>
        <dbReference type="EMBL" id="KAJ3050953.1"/>
    </source>
</evidence>
<evidence type="ECO:0000256" key="5">
    <source>
        <dbReference type="ARBA" id="ARBA00023242"/>
    </source>
</evidence>
<dbReference type="InterPro" id="IPR036860">
    <property type="entry name" value="SH2_dom_sf"/>
</dbReference>
<dbReference type="GO" id="GO:0003677">
    <property type="term" value="F:DNA binding"/>
    <property type="evidence" value="ECO:0007669"/>
    <property type="project" value="InterPro"/>
</dbReference>
<dbReference type="SUPFAM" id="SSF53098">
    <property type="entry name" value="Ribonuclease H-like"/>
    <property type="match status" value="1"/>
</dbReference>
<dbReference type="Gene3D" id="1.10.3500.10">
    <property type="entry name" value="Tex N-terminal region-like"/>
    <property type="match status" value="1"/>
</dbReference>
<dbReference type="InterPro" id="IPR012337">
    <property type="entry name" value="RNaseH-like_sf"/>
</dbReference>
<evidence type="ECO:0000256" key="3">
    <source>
        <dbReference type="ARBA" id="ARBA00022999"/>
    </source>
</evidence>
<dbReference type="Gene3D" id="1.10.10.2740">
    <property type="entry name" value="Spt6, Death-like domain"/>
    <property type="match status" value="1"/>
</dbReference>
<feature type="compositionally biased region" description="Basic and acidic residues" evidence="7">
    <location>
        <begin position="34"/>
        <end position="56"/>
    </location>
</feature>
<keyword evidence="4" id="KW-0804">Transcription</keyword>
<dbReference type="GO" id="GO:0003746">
    <property type="term" value="F:translation elongation factor activity"/>
    <property type="evidence" value="ECO:0007669"/>
    <property type="project" value="UniProtKB-KW"/>
</dbReference>
<dbReference type="Pfam" id="PF14632">
    <property type="entry name" value="SPT6_acidic"/>
    <property type="match status" value="1"/>
</dbReference>
<keyword evidence="5" id="KW-0539">Nucleus</keyword>
<dbReference type="Pfam" id="PF14633">
    <property type="entry name" value="SH2_2"/>
    <property type="match status" value="1"/>
</dbReference>
<dbReference type="InterPro" id="IPR003029">
    <property type="entry name" value="S1_domain"/>
</dbReference>
<feature type="region of interest" description="Disordered" evidence="7">
    <location>
        <begin position="1"/>
        <end position="251"/>
    </location>
</feature>
<dbReference type="InterPro" id="IPR023319">
    <property type="entry name" value="Tex-like_HTH_dom_sf"/>
</dbReference>
<dbReference type="SUPFAM" id="SSF158832">
    <property type="entry name" value="Tex N-terminal region-like"/>
    <property type="match status" value="1"/>
</dbReference>
<dbReference type="Pfam" id="PF21710">
    <property type="entry name" value="Spt6_S1"/>
    <property type="match status" value="1"/>
</dbReference>
<dbReference type="InterPro" id="IPR049540">
    <property type="entry name" value="Spt6-like_S1"/>
</dbReference>
<evidence type="ECO:0000256" key="7">
    <source>
        <dbReference type="SAM" id="MobiDB-lite"/>
    </source>
</evidence>
<accession>A0AAD5X5I4</accession>
<dbReference type="Gene3D" id="1.10.10.650">
    <property type="entry name" value="RuvA domain 2-like"/>
    <property type="match status" value="1"/>
</dbReference>
<feature type="compositionally biased region" description="Acidic residues" evidence="7">
    <location>
        <begin position="70"/>
        <end position="81"/>
    </location>
</feature>
<keyword evidence="10" id="KW-0251">Elongation factor</keyword>
<feature type="compositionally biased region" description="Acidic residues" evidence="7">
    <location>
        <begin position="146"/>
        <end position="166"/>
    </location>
</feature>
<dbReference type="Gene3D" id="2.40.50.140">
    <property type="entry name" value="Nucleic acid-binding proteins"/>
    <property type="match status" value="1"/>
</dbReference>
<feature type="domain" description="S1 motif" evidence="9">
    <location>
        <begin position="1168"/>
        <end position="1248"/>
    </location>
</feature>
<proteinExistence type="inferred from homology"/>
<comment type="similarity">
    <text evidence="2">Belongs to the SPT6 family.</text>
</comment>
<dbReference type="GO" id="GO:0008023">
    <property type="term" value="C:transcription elongation factor complex"/>
    <property type="evidence" value="ECO:0007669"/>
    <property type="project" value="TreeGrafter"/>
</dbReference>
<dbReference type="PANTHER" id="PTHR10145">
    <property type="entry name" value="TRANSCRIPTION ELONGATION FACTOR SPT6"/>
    <property type="match status" value="1"/>
</dbReference>
<dbReference type="FunFam" id="1.10.10.2740:FF:000002">
    <property type="entry name" value="Transcription elongation factor Spt6"/>
    <property type="match status" value="1"/>
</dbReference>
<dbReference type="Pfam" id="PF14639">
    <property type="entry name" value="YqgF"/>
    <property type="match status" value="1"/>
</dbReference>
<dbReference type="EMBL" id="JADGJD010000453">
    <property type="protein sequence ID" value="KAJ3050953.1"/>
    <property type="molecule type" value="Genomic_DNA"/>
</dbReference>
<evidence type="ECO:0000256" key="4">
    <source>
        <dbReference type="ARBA" id="ARBA00023163"/>
    </source>
</evidence>
<dbReference type="InterPro" id="IPR028083">
    <property type="entry name" value="Spt6_acidic_N_dom"/>
</dbReference>
<dbReference type="InterPro" id="IPR000980">
    <property type="entry name" value="SH2"/>
</dbReference>
<gene>
    <name evidence="10" type="primary">SPT6</name>
    <name evidence="10" type="ORF">HK097_008078</name>
</gene>
<protein>
    <submittedName>
        <fullName evidence="10">Transcription elongation factor spt6</fullName>
    </submittedName>
</protein>
<keyword evidence="11" id="KW-1185">Reference proteome</keyword>
<dbReference type="Proteomes" id="UP001212841">
    <property type="component" value="Unassembled WGS sequence"/>
</dbReference>
<organism evidence="10 11">
    <name type="scientific">Rhizophlyctis rosea</name>
    <dbReference type="NCBI Taxonomy" id="64517"/>
    <lineage>
        <taxon>Eukaryota</taxon>
        <taxon>Fungi</taxon>
        <taxon>Fungi incertae sedis</taxon>
        <taxon>Chytridiomycota</taxon>
        <taxon>Chytridiomycota incertae sedis</taxon>
        <taxon>Chytridiomycetes</taxon>
        <taxon>Rhizophlyctidales</taxon>
        <taxon>Rhizophlyctidaceae</taxon>
        <taxon>Rhizophlyctis</taxon>
    </lineage>
</organism>
<dbReference type="InterPro" id="IPR035019">
    <property type="entry name" value="Spt6_SH2_N"/>
</dbReference>
<dbReference type="PROSITE" id="PS50001">
    <property type="entry name" value="SH2"/>
    <property type="match status" value="1"/>
</dbReference>
<dbReference type="CDD" id="cd09918">
    <property type="entry name" value="SH2_Nterm_SPT6_like"/>
    <property type="match status" value="1"/>
</dbReference>
<dbReference type="InterPro" id="IPR035420">
    <property type="entry name" value="Spt6_SH2"/>
</dbReference>
<dbReference type="InterPro" id="IPR028231">
    <property type="entry name" value="Spt6_YqgF"/>
</dbReference>
<dbReference type="InterPro" id="IPR012340">
    <property type="entry name" value="NA-bd_OB-fold"/>
</dbReference>
<name>A0AAD5X5I4_9FUNG</name>
<feature type="compositionally biased region" description="Acidic residues" evidence="7">
    <location>
        <begin position="99"/>
        <end position="108"/>
    </location>
</feature>
<dbReference type="InterPro" id="IPR023323">
    <property type="entry name" value="Tex-like_dom_sf"/>
</dbReference>
<dbReference type="GO" id="GO:0034728">
    <property type="term" value="P:nucleosome organization"/>
    <property type="evidence" value="ECO:0007669"/>
    <property type="project" value="TreeGrafter"/>
</dbReference>
<reference evidence="10" key="1">
    <citation type="submission" date="2020-05" db="EMBL/GenBank/DDBJ databases">
        <title>Phylogenomic resolution of chytrid fungi.</title>
        <authorList>
            <person name="Stajich J.E."/>
            <person name="Amses K."/>
            <person name="Simmons R."/>
            <person name="Seto K."/>
            <person name="Myers J."/>
            <person name="Bonds A."/>
            <person name="Quandt C.A."/>
            <person name="Barry K."/>
            <person name="Liu P."/>
            <person name="Grigoriev I."/>
            <person name="Longcore J.E."/>
            <person name="James T.Y."/>
        </authorList>
    </citation>
    <scope>NUCLEOTIDE SEQUENCE</scope>
    <source>
        <strain evidence="10">JEL0318</strain>
    </source>
</reference>
<dbReference type="InterPro" id="IPR028088">
    <property type="entry name" value="Spt6_HTH_DNA-bd_dom"/>
</dbReference>
<evidence type="ECO:0000313" key="11">
    <source>
        <dbReference type="Proteomes" id="UP001212841"/>
    </source>
</evidence>
<dbReference type="InterPro" id="IPR017072">
    <property type="entry name" value="TF_Spt6"/>
</dbReference>
<keyword evidence="10" id="KW-0648">Protein biosynthesis</keyword>
<dbReference type="InterPro" id="IPR055179">
    <property type="entry name" value="Tex-like_central_region"/>
</dbReference>
<evidence type="ECO:0000256" key="2">
    <source>
        <dbReference type="ARBA" id="ARBA00009253"/>
    </source>
</evidence>
<dbReference type="Pfam" id="PF14641">
    <property type="entry name" value="HTH_44"/>
    <property type="match status" value="1"/>
</dbReference>
<dbReference type="GO" id="GO:0031491">
    <property type="term" value="F:nucleosome binding"/>
    <property type="evidence" value="ECO:0007669"/>
    <property type="project" value="TreeGrafter"/>
</dbReference>
<feature type="compositionally biased region" description="Acidic residues" evidence="7">
    <location>
        <begin position="191"/>
        <end position="203"/>
    </location>
</feature>
<dbReference type="SUPFAM" id="SSF55550">
    <property type="entry name" value="SH2 domain"/>
    <property type="match status" value="1"/>
</dbReference>
<dbReference type="Pfam" id="PF22706">
    <property type="entry name" value="Tex_central_region"/>
    <property type="match status" value="1"/>
</dbReference>
<sequence>MSDRSDAEGDNPPSSPPPDSRNDRPSSRSPSPSRNDDPMETDDRNEPVDNGRRDDDAGADNSSPRRGDNNEEEGELGSEEEEVRRKPTKKKKKKRRDGDDDEDEESGEDVSRPSKKRHGMYSDESDDDEEEEEEEMTEADLKFIVDDEDEEEEDDQEEIDEDEPGSDAERRRKDKKRRKKKKKKRKRRESDSEDLDEDDLDLMEENRGTKKFKRLRRRVDDEEEDEEERLAKQFFSDEEAGPSKKRDVDFDERELYEDEDDLGDFVIDDDEGEVSKEVMVARKQERKAMVKNLAKDSGVDDRTWREWNDLFDCSEYDFALYDPDSKQGKAALAEHWGAEEVPDEVETVTRKHKELKLTDVYEPSEIAAKMMTEEDDRIRSTDLPERFQTRPNFIPLDKDNLSPEDLAQLDAEAIYIVRHMLSEKSISFVEPLGVDNKYVQITRKILTFMRVEHHEVPFIDAHRQDYYRPTLERADLWRIYDLDAQFLLIDAKKKAARAMFEDIRETSRLAREDGYVLEMLNSAVTAEDVEDVHVYMQIRYGKEVQEAEQRKRTQKRARRKSAYEEAKSFKFDELAGLFNIDVPTFARSVATHIPEHFPDDHHDYPIDAARTYTRMVAPFKEEQKVLEAAKTIVATEIAADPVFRRHVRRLFLGDSAVTVTPTLRGRTEIDQGHPYYPFKYLTNKPVYHFKDTQFASIIRAEEEGLVTISVQIEEHAQFMEDCYKNIKNDHYSDIADSWNQERKAIVDRATKDILFPQATKWVKEMLANDAQDRLAAECFAALGNKIDMQPFKPDHRHSEDEEVIYDDAPRVMAMSWGDGEKNDHTVCVMLDENGVVIDRLRLDNLQFHSIARGQDLNLLTQFLNKNRPEFIAIGGFKPNTHTGLLRLIREHVKQAYADRKLKDDIPVEVVEDDVARIYMSSKRGQKEYPGGEAWMLVRYCVSLGRKCQDPLLEYAGLMNHDDDVLQLNLHPRQRLLPKDKLKGAIERQFINVTNSTHTVQPKSRLENRRDIVHQNLSSGPNMFANCLSFLRIRTKHLQSAFGHVDPSYDILDDTRIHLEDYELARQMAADVLEIDRDMYEEDENPSHHVAELMEGDQGRLNELNELMLDDYAYQLEKRLGEPKQLTLEHTRQELLEPYKDRRARFNPGTPDEIFTMLTGETEETFYEGLLTSGEVTKILEKAVRLRLPNGLEGFVPAIRTSVPRERDSVRGEIPMNLMNFNLYKVDQAYEARVVRIEKDRMQVEMDLKNVHGDQMRGMPKDQYFSDSREKDDLIDVKQTVQPMKKKRQNRQLDHPFFQDIDYKAATEYLTNKPWGTVVIRPSTKGKDHWSLSWKPVEGAYYHLDIKEVKHMDGTKKYQIENTDYSEIDELLATHIEPMNLFIQKMMTHPKFHRQSEEEYRGDVISQCERDNRTIYGFVMVQNKAGVFHLIWMHPGSRLDRAAVVVKPTGYHFSTDNKTYTNVEDLVMAFKRNEMKKAEEEQRRKKAAAAGGR</sequence>
<dbReference type="SMART" id="SM00316">
    <property type="entry name" value="S1"/>
    <property type="match status" value="1"/>
</dbReference>
<feature type="domain" description="SH2" evidence="8">
    <location>
        <begin position="1295"/>
        <end position="1390"/>
    </location>
</feature>
<evidence type="ECO:0000259" key="9">
    <source>
        <dbReference type="PROSITE" id="PS50126"/>
    </source>
</evidence>
<dbReference type="PROSITE" id="PS50126">
    <property type="entry name" value="S1"/>
    <property type="match status" value="1"/>
</dbReference>
<dbReference type="SUPFAM" id="SSF50249">
    <property type="entry name" value="Nucleic acid-binding proteins"/>
    <property type="match status" value="1"/>
</dbReference>
<comment type="subcellular location">
    <subcellularLocation>
        <location evidence="1">Nucleus</location>
    </subcellularLocation>
</comment>
<keyword evidence="3 6" id="KW-0727">SH2 domain</keyword>
<dbReference type="Gene3D" id="3.30.505.10">
    <property type="entry name" value="SH2 domain"/>
    <property type="match status" value="2"/>
</dbReference>
<feature type="compositionally biased region" description="Basic residues" evidence="7">
    <location>
        <begin position="86"/>
        <end position="95"/>
    </location>
</feature>
<feature type="non-terminal residue" evidence="10">
    <location>
        <position position="1492"/>
    </location>
</feature>
<dbReference type="InterPro" id="IPR037027">
    <property type="entry name" value="YqgF/RNaseH-like_dom_sf"/>
</dbReference>
<dbReference type="GO" id="GO:0042393">
    <property type="term" value="F:histone binding"/>
    <property type="evidence" value="ECO:0007669"/>
    <property type="project" value="TreeGrafter"/>
</dbReference>